<evidence type="ECO:0000313" key="1">
    <source>
        <dbReference type="EMBL" id="CAG6705519.1"/>
    </source>
</evidence>
<dbReference type="EMBL" id="HBUF01342498">
    <property type="protein sequence ID" value="CAG6705519.1"/>
    <property type="molecule type" value="Transcribed_RNA"/>
</dbReference>
<sequence>MYTFSFLYITTFPHTPQVLLSAVESQSPVNVESHDIVAVGKKTSHVSNEIYLQRVFSPHQTIKHCALFRQRNPIMHRGKKKKTKQKQQQQIQLRIQMPKMVS</sequence>
<reference evidence="1" key="1">
    <citation type="submission" date="2021-05" db="EMBL/GenBank/DDBJ databases">
        <authorList>
            <person name="Alioto T."/>
            <person name="Alioto T."/>
            <person name="Gomez Garrido J."/>
        </authorList>
    </citation>
    <scope>NUCLEOTIDE SEQUENCE</scope>
</reference>
<organism evidence="1">
    <name type="scientific">Cacopsylla melanoneura</name>
    <dbReference type="NCBI Taxonomy" id="428564"/>
    <lineage>
        <taxon>Eukaryota</taxon>
        <taxon>Metazoa</taxon>
        <taxon>Ecdysozoa</taxon>
        <taxon>Arthropoda</taxon>
        <taxon>Hexapoda</taxon>
        <taxon>Insecta</taxon>
        <taxon>Pterygota</taxon>
        <taxon>Neoptera</taxon>
        <taxon>Paraneoptera</taxon>
        <taxon>Hemiptera</taxon>
        <taxon>Sternorrhyncha</taxon>
        <taxon>Psylloidea</taxon>
        <taxon>Psyllidae</taxon>
        <taxon>Psyllinae</taxon>
        <taxon>Cacopsylla</taxon>
    </lineage>
</organism>
<dbReference type="AlphaFoldDB" id="A0A8D8UGG0"/>
<protein>
    <submittedName>
        <fullName evidence="1">Uncharacterized protein</fullName>
    </submittedName>
</protein>
<accession>A0A8D8UGG0</accession>
<name>A0A8D8UGG0_9HEMI</name>
<proteinExistence type="predicted"/>